<feature type="transmembrane region" description="Helical" evidence="7">
    <location>
        <begin position="161"/>
        <end position="185"/>
    </location>
</feature>
<dbReference type="PANTHER" id="PTHR13144:SF0">
    <property type="entry name" value="PROTEIN TEX261"/>
    <property type="match status" value="1"/>
</dbReference>
<dbReference type="STRING" id="180088.A0A1J8RC21"/>
<reference evidence="8 9" key="1">
    <citation type="submission" date="2016-03" db="EMBL/GenBank/DDBJ databases">
        <title>Comparative genomics of the ectomycorrhizal sister species Rhizopogon vinicolor and Rhizopogon vesiculosus (Basidiomycota: Boletales) reveals a divergence of the mating type B locus.</title>
        <authorList>
            <person name="Mujic A.B."/>
            <person name="Kuo A."/>
            <person name="Tritt A."/>
            <person name="Lipzen A."/>
            <person name="Chen C."/>
            <person name="Johnson J."/>
            <person name="Sharma A."/>
            <person name="Barry K."/>
            <person name="Grigoriev I.V."/>
            <person name="Spatafora J.W."/>
        </authorList>
    </citation>
    <scope>NUCLEOTIDE SEQUENCE [LARGE SCALE GENOMIC DNA]</scope>
    <source>
        <strain evidence="8 9">AM-OR11-056</strain>
    </source>
</reference>
<gene>
    <name evidence="8" type="ORF">AZE42_00460</name>
</gene>
<comment type="subcellular location">
    <subcellularLocation>
        <location evidence="1">Membrane</location>
        <topology evidence="1">Multi-pass membrane protein</topology>
    </subcellularLocation>
</comment>
<dbReference type="PANTHER" id="PTHR13144">
    <property type="entry name" value="TEX261 PROTEIN"/>
    <property type="match status" value="1"/>
</dbReference>
<evidence type="ECO:0000313" key="8">
    <source>
        <dbReference type="EMBL" id="OJA19314.1"/>
    </source>
</evidence>
<evidence type="ECO:0000256" key="5">
    <source>
        <dbReference type="ARBA" id="ARBA00023136"/>
    </source>
</evidence>
<evidence type="ECO:0000256" key="7">
    <source>
        <dbReference type="SAM" id="Phobius"/>
    </source>
</evidence>
<comment type="similarity">
    <text evidence="2">Belongs to the SVP26 family.</text>
</comment>
<feature type="transmembrane region" description="Helical" evidence="7">
    <location>
        <begin position="114"/>
        <end position="140"/>
    </location>
</feature>
<name>A0A1J8RC21_9AGAM</name>
<evidence type="ECO:0000256" key="2">
    <source>
        <dbReference type="ARBA" id="ARBA00008096"/>
    </source>
</evidence>
<accession>A0A1J8RC21</accession>
<feature type="region of interest" description="Disordered" evidence="6">
    <location>
        <begin position="243"/>
        <end position="324"/>
    </location>
</feature>
<evidence type="ECO:0000256" key="4">
    <source>
        <dbReference type="ARBA" id="ARBA00022989"/>
    </source>
</evidence>
<dbReference type="GO" id="GO:0000139">
    <property type="term" value="C:Golgi membrane"/>
    <property type="evidence" value="ECO:0007669"/>
    <property type="project" value="TreeGrafter"/>
</dbReference>
<dbReference type="GO" id="GO:0006888">
    <property type="term" value="P:endoplasmic reticulum to Golgi vesicle-mediated transport"/>
    <property type="evidence" value="ECO:0007669"/>
    <property type="project" value="InterPro"/>
</dbReference>
<evidence type="ECO:0008006" key="10">
    <source>
        <dbReference type="Google" id="ProtNLM"/>
    </source>
</evidence>
<keyword evidence="3 7" id="KW-0812">Transmembrane</keyword>
<feature type="transmembrane region" description="Helical" evidence="7">
    <location>
        <begin position="67"/>
        <end position="85"/>
    </location>
</feature>
<dbReference type="OrthoDB" id="28257at2759"/>
<evidence type="ECO:0000256" key="1">
    <source>
        <dbReference type="ARBA" id="ARBA00004141"/>
    </source>
</evidence>
<dbReference type="InterPro" id="IPR007277">
    <property type="entry name" value="Svp26/Tex261"/>
</dbReference>
<feature type="compositionally biased region" description="Polar residues" evidence="6">
    <location>
        <begin position="280"/>
        <end position="293"/>
    </location>
</feature>
<dbReference type="GO" id="GO:0097020">
    <property type="term" value="F:COPII receptor activity"/>
    <property type="evidence" value="ECO:0007669"/>
    <property type="project" value="InterPro"/>
</dbReference>
<keyword evidence="9" id="KW-1185">Reference proteome</keyword>
<sequence length="324" mass="35494">MVVGSKLGGVGVFLLIPRHEALAMSLLLHYLSYVAILAAFAFITLSLASGLLYISELIEEHSRLAKIIGQRGTYAIIVLHILLYISDSLPLPQTLFSITCHVIYLQNFSSTWPIISLSSLSFIASCVLAISDHFIWFFYFSHITRDARQVSHLYRSQIQSSVPGFSDIATFFGVCVWLVPLFLFLSLSANDHALPTSFDTGIPNTPTTASRTKELRSNSSLFKAMFGFIPFLPKAFRRETTDGLIAPHSPHPTHREGSPVPSSPTMYPAPPHTPGGVYAASSTGGLSPRQFSLGSPPRRMPQVSRRVTVDSGNVTSAARQNKLD</sequence>
<organism evidence="8 9">
    <name type="scientific">Rhizopogon vesiculosus</name>
    <dbReference type="NCBI Taxonomy" id="180088"/>
    <lineage>
        <taxon>Eukaryota</taxon>
        <taxon>Fungi</taxon>
        <taxon>Dikarya</taxon>
        <taxon>Basidiomycota</taxon>
        <taxon>Agaricomycotina</taxon>
        <taxon>Agaricomycetes</taxon>
        <taxon>Agaricomycetidae</taxon>
        <taxon>Boletales</taxon>
        <taxon>Suillineae</taxon>
        <taxon>Rhizopogonaceae</taxon>
        <taxon>Rhizopogon</taxon>
    </lineage>
</organism>
<feature type="compositionally biased region" description="Polar residues" evidence="6">
    <location>
        <begin position="310"/>
        <end position="324"/>
    </location>
</feature>
<comment type="caution">
    <text evidence="8">The sequence shown here is derived from an EMBL/GenBank/DDBJ whole genome shotgun (WGS) entry which is preliminary data.</text>
</comment>
<dbReference type="AlphaFoldDB" id="A0A1J8RC21"/>
<dbReference type="GO" id="GO:0030134">
    <property type="term" value="C:COPII-coated ER to Golgi transport vesicle"/>
    <property type="evidence" value="ECO:0007669"/>
    <property type="project" value="TreeGrafter"/>
</dbReference>
<keyword evidence="4 7" id="KW-1133">Transmembrane helix</keyword>
<evidence type="ECO:0000313" key="9">
    <source>
        <dbReference type="Proteomes" id="UP000183567"/>
    </source>
</evidence>
<dbReference type="EMBL" id="LVVM01001096">
    <property type="protein sequence ID" value="OJA19314.1"/>
    <property type="molecule type" value="Genomic_DNA"/>
</dbReference>
<evidence type="ECO:0000256" key="6">
    <source>
        <dbReference type="SAM" id="MobiDB-lite"/>
    </source>
</evidence>
<proteinExistence type="inferred from homology"/>
<dbReference type="GO" id="GO:0005789">
    <property type="term" value="C:endoplasmic reticulum membrane"/>
    <property type="evidence" value="ECO:0007669"/>
    <property type="project" value="TreeGrafter"/>
</dbReference>
<keyword evidence="5 7" id="KW-0472">Membrane</keyword>
<feature type="transmembrane region" description="Helical" evidence="7">
    <location>
        <begin position="33"/>
        <end position="55"/>
    </location>
</feature>
<protein>
    <recommendedName>
        <fullName evidence="10">DUF396-domain-containing protein</fullName>
    </recommendedName>
</protein>
<dbReference type="Proteomes" id="UP000183567">
    <property type="component" value="Unassembled WGS sequence"/>
</dbReference>
<evidence type="ECO:0000256" key="3">
    <source>
        <dbReference type="ARBA" id="ARBA00022692"/>
    </source>
</evidence>
<dbReference type="Pfam" id="PF04148">
    <property type="entry name" value="Erv26"/>
    <property type="match status" value="1"/>
</dbReference>